<reference evidence="2 3" key="1">
    <citation type="submission" date="2024-12" db="EMBL/GenBank/DDBJ databases">
        <authorList>
            <person name="Alaofin S."/>
            <person name="Velasco D."/>
            <person name="Li D."/>
            <person name="Baldwin T."/>
            <person name="Liu Z."/>
            <person name="Schachterle J.K."/>
        </authorList>
    </citation>
    <scope>NUCLEOTIDE SEQUENCE [LARGE SCALE GENOMIC DNA]</scope>
    <source>
        <strain evidence="2 3">B1</strain>
    </source>
</reference>
<protein>
    <submittedName>
        <fullName evidence="2">Uncharacterized protein</fullName>
    </submittedName>
</protein>
<evidence type="ECO:0000256" key="1">
    <source>
        <dbReference type="SAM" id="MobiDB-lite"/>
    </source>
</evidence>
<evidence type="ECO:0000313" key="2">
    <source>
        <dbReference type="EMBL" id="MFN6506856.1"/>
    </source>
</evidence>
<dbReference type="RefSeq" id="WP_155646563.1">
    <property type="nucleotide sequence ID" value="NZ_CP064004.1"/>
</dbReference>
<comment type="caution">
    <text evidence="2">The sequence shown here is derived from an EMBL/GenBank/DDBJ whole genome shotgun (WGS) entry which is preliminary data.</text>
</comment>
<gene>
    <name evidence="2" type="ORF">ACK3FC_06315</name>
</gene>
<feature type="region of interest" description="Disordered" evidence="1">
    <location>
        <begin position="498"/>
        <end position="517"/>
    </location>
</feature>
<proteinExistence type="predicted"/>
<organism evidence="2 3">
    <name type="scientific">Xanthomonas translucens pv. translucens</name>
    <dbReference type="NCBI Taxonomy" id="134875"/>
    <lineage>
        <taxon>Bacteria</taxon>
        <taxon>Pseudomonadati</taxon>
        <taxon>Pseudomonadota</taxon>
        <taxon>Gammaproteobacteria</taxon>
        <taxon>Lysobacterales</taxon>
        <taxon>Lysobacteraceae</taxon>
        <taxon>Xanthomonas</taxon>
        <taxon>Xanthomonas translucens group</taxon>
    </lineage>
</organism>
<evidence type="ECO:0000313" key="3">
    <source>
        <dbReference type="Proteomes" id="UP001635788"/>
    </source>
</evidence>
<feature type="compositionally biased region" description="Basic and acidic residues" evidence="1">
    <location>
        <begin position="87"/>
        <end position="105"/>
    </location>
</feature>
<feature type="compositionally biased region" description="Polar residues" evidence="1">
    <location>
        <begin position="502"/>
        <end position="514"/>
    </location>
</feature>
<dbReference type="EMBL" id="JBKAMQ010000002">
    <property type="protein sequence ID" value="MFN6506856.1"/>
    <property type="molecule type" value="Genomic_DNA"/>
</dbReference>
<feature type="region of interest" description="Disordered" evidence="1">
    <location>
        <begin position="259"/>
        <end position="295"/>
    </location>
</feature>
<feature type="region of interest" description="Disordered" evidence="1">
    <location>
        <begin position="1"/>
        <end position="105"/>
    </location>
</feature>
<keyword evidence="3" id="KW-1185">Reference proteome</keyword>
<name>A0ABW9KVG2_XANCT</name>
<sequence>MKVSRESCSRPLSTDDAQGEESRGSAGESADIASHQREQSTDPALVALPRRPEMCPYGEASTSSGSGGPVRRGETHSATPSSVLGKRSAEDVEDRTAEKRLKTDSAKEAAPIMRVLKSGGDRVDEQDNVVTYFVRQSPTQIDPEMLAMDLNLRNHSCDLPVISQRVPLKISAEEALPNNDFSIVNNRAIPTCEFTRSYDSVWGISRPRAYKLDRASDAPRSFRTLKKVGTYFEQVHTYPVLDRNMRSLAFDYHAEGLEDSGLEDSGLEESVVSDSPRQMSRGDNAGSSDAHATESSVVLGIPQQISQGDNAGSHDAYRTANLAVMGIPHRMSDRDNAEGNHVTGTESWTAWGVHSQPWGLQNHSHYNHPVYVDDASEYHAYDIESHAAYASRKSQKPLGSPAAMDLPTSKVELWEFSVGSEEASTVPPEINDLQVCYPDSIAHRRIGDIGGAKLATTVDCHELSPKYLLFRAASSTTGRNPPTKRQLVVVGKGYQAKPSLEATPSPTPGQTSNAEIDLPALRVSFDAPDGEILGMQIGGPFFSVQDTRPASTHYRKDGEEKHVIEVFKKNDTALNPWESLKKHAGTTTPGKLNDIKFDHACSVDHEVSKKNLAKVLHDNKELSAWLAHDSGADVIYIRKSAHRYHSHDDAAGLGDLLETLQHAGLINDYDEIRVSTSRTSVIADKPLAVRQTYANAPRGTDPICTAELGIGSQNYREWALKKALDAKEKLVNFLGLDPP</sequence>
<accession>A0ABW9KVG2</accession>
<dbReference type="Proteomes" id="UP001635788">
    <property type="component" value="Unassembled WGS sequence"/>
</dbReference>